<dbReference type="SUPFAM" id="SSF46785">
    <property type="entry name" value="Winged helix' DNA-binding domain"/>
    <property type="match status" value="1"/>
</dbReference>
<dbReference type="GO" id="GO:0016798">
    <property type="term" value="F:hydrolase activity, acting on glycosyl bonds"/>
    <property type="evidence" value="ECO:0007669"/>
    <property type="project" value="UniProtKB-KW"/>
</dbReference>
<dbReference type="Gene3D" id="3.30.420.40">
    <property type="match status" value="2"/>
</dbReference>
<dbReference type="PANTHER" id="PTHR18964:SF149">
    <property type="entry name" value="BIFUNCTIONAL UDP-N-ACETYLGLUCOSAMINE 2-EPIMERASE_N-ACETYLMANNOSAMINE KINASE"/>
    <property type="match status" value="1"/>
</dbReference>
<dbReference type="eggNOG" id="COG1940">
    <property type="taxonomic scope" value="Bacteria"/>
</dbReference>
<name>D1NUY3_9BIFI</name>
<comment type="caution">
    <text evidence="2">The sequence shown here is derived from an EMBL/GenBank/DDBJ whole genome shotgun (WGS) entry which is preliminary data.</text>
</comment>
<dbReference type="InterPro" id="IPR036388">
    <property type="entry name" value="WH-like_DNA-bd_sf"/>
</dbReference>
<evidence type="ECO:0000313" key="5">
    <source>
        <dbReference type="Proteomes" id="UP000029074"/>
    </source>
</evidence>
<dbReference type="Pfam" id="PF00480">
    <property type="entry name" value="ROK"/>
    <property type="match status" value="1"/>
</dbReference>
<dbReference type="AlphaFoldDB" id="D1NUY3"/>
<evidence type="ECO:0000313" key="4">
    <source>
        <dbReference type="Proteomes" id="UP000003656"/>
    </source>
</evidence>
<dbReference type="InterPro" id="IPR043129">
    <property type="entry name" value="ATPase_NBD"/>
</dbReference>
<reference evidence="2 4" key="1">
    <citation type="submission" date="2009-11" db="EMBL/GenBank/DDBJ databases">
        <authorList>
            <person name="Weinstock G."/>
            <person name="Sodergren E."/>
            <person name="Clifton S."/>
            <person name="Fulton L."/>
            <person name="Fulton B."/>
            <person name="Courtney L."/>
            <person name="Fronick C."/>
            <person name="Harrison M."/>
            <person name="Strong C."/>
            <person name="Farmer C."/>
            <person name="Delahaunty K."/>
            <person name="Markovic C."/>
            <person name="Hall O."/>
            <person name="Minx P."/>
            <person name="Tomlinson C."/>
            <person name="Mitreva M."/>
            <person name="Nelson J."/>
            <person name="Hou S."/>
            <person name="Wollam A."/>
            <person name="Pepin K.H."/>
            <person name="Johnson M."/>
            <person name="Bhonagiri V."/>
            <person name="Nash W.E."/>
            <person name="Warren W."/>
            <person name="Chinwalla A."/>
            <person name="Mardis E.R."/>
            <person name="Wilson R.K."/>
        </authorList>
    </citation>
    <scope>NUCLEOTIDE SEQUENCE [LARGE SCALE GENOMIC DNA]</scope>
    <source>
        <strain evidence="2 4">DSM 20093</strain>
    </source>
</reference>
<keyword evidence="3" id="KW-0378">Hydrolase</keyword>
<dbReference type="Gene3D" id="1.10.10.10">
    <property type="entry name" value="Winged helix-like DNA-binding domain superfamily/Winged helix DNA-binding domain"/>
    <property type="match status" value="1"/>
</dbReference>
<dbReference type="RefSeq" id="WP_006295110.1">
    <property type="nucleotide sequence ID" value="NZ_ABXB03000003.1"/>
</dbReference>
<keyword evidence="3" id="KW-0326">Glycosidase</keyword>
<proteinExistence type="inferred from homology"/>
<sequence length="410" mass="43693">MATLRRINQEDLRNHNLSVMISTILHSERALSRADIAKKTGLTKATISLLATKLLEGGILKEGLPAMQAVYGRPSTPLVINGGVICGIGIQVNTDGYGILAMDLDGNVIAERWIAGDFHLAQAPIIFSHIDDMLSEQEAILREQGYLIAGAGLALPGLVADGNKLLVARNLGWEQLDLSELPFISRLNVKVSNEANMAAISQISGYATPVSPDAPAAPNGSFIYVSTDIGIGGALVRNGNLVTGEHGYAGEFGHLSVSLNGPQCPCGRLGCLEAYAGRRSMVELSGIASDAEAASLESLEELIKRGKNGDPAVLRVMSDAFHAMVSALTSTINISDTSTVILGGLWARLLDEHIDNLRTDIQQQILARENVRVEIKRVMGVKHPALVGAAQTGLRYFLENPVDFLLPPLP</sequence>
<accession>D1NUY3</accession>
<evidence type="ECO:0000313" key="2">
    <source>
        <dbReference type="EMBL" id="EFA22634.1"/>
    </source>
</evidence>
<dbReference type="STRING" id="561180.BIFGAL_03661"/>
<keyword evidence="5" id="KW-1185">Reference proteome</keyword>
<dbReference type="InterPro" id="IPR036390">
    <property type="entry name" value="WH_DNA-bd_sf"/>
</dbReference>
<gene>
    <name evidence="3" type="ORF">BGLCM_0272</name>
    <name evidence="2" type="ORF">BIFGAL_03661</name>
</gene>
<dbReference type="EMBL" id="JGYW01000002">
    <property type="protein sequence ID" value="KFI59605.1"/>
    <property type="molecule type" value="Genomic_DNA"/>
</dbReference>
<evidence type="ECO:0000256" key="1">
    <source>
        <dbReference type="ARBA" id="ARBA00006479"/>
    </source>
</evidence>
<dbReference type="SUPFAM" id="SSF53067">
    <property type="entry name" value="Actin-like ATPase domain"/>
    <property type="match status" value="1"/>
</dbReference>
<dbReference type="Proteomes" id="UP000029074">
    <property type="component" value="Unassembled WGS sequence"/>
</dbReference>
<dbReference type="OrthoDB" id="5174513at2"/>
<dbReference type="Proteomes" id="UP000003656">
    <property type="component" value="Unassembled WGS sequence"/>
</dbReference>
<dbReference type="EC" id="2.7.1.60" evidence="3"/>
<dbReference type="EC" id="3.2.1.183" evidence="3"/>
<organism evidence="2 4">
    <name type="scientific">Bifidobacterium gallicum DSM 20093 = LMG 11596</name>
    <dbReference type="NCBI Taxonomy" id="561180"/>
    <lineage>
        <taxon>Bacteria</taxon>
        <taxon>Bacillati</taxon>
        <taxon>Actinomycetota</taxon>
        <taxon>Actinomycetes</taxon>
        <taxon>Bifidobacteriales</taxon>
        <taxon>Bifidobacteriaceae</taxon>
        <taxon>Bifidobacterium</taxon>
    </lineage>
</organism>
<dbReference type="PANTHER" id="PTHR18964">
    <property type="entry name" value="ROK (REPRESSOR, ORF, KINASE) FAMILY"/>
    <property type="match status" value="1"/>
</dbReference>
<keyword evidence="3" id="KW-0808">Transferase</keyword>
<dbReference type="InterPro" id="IPR000600">
    <property type="entry name" value="ROK"/>
</dbReference>
<evidence type="ECO:0000313" key="3">
    <source>
        <dbReference type="EMBL" id="KFI59605.1"/>
    </source>
</evidence>
<dbReference type="EMBL" id="ABXB03000003">
    <property type="protein sequence ID" value="EFA22634.1"/>
    <property type="molecule type" value="Genomic_DNA"/>
</dbReference>
<dbReference type="GO" id="GO:0009384">
    <property type="term" value="F:N-acylmannosamine kinase activity"/>
    <property type="evidence" value="ECO:0007669"/>
    <property type="project" value="UniProtKB-EC"/>
</dbReference>
<reference evidence="3 5" key="2">
    <citation type="submission" date="2014-03" db="EMBL/GenBank/DDBJ databases">
        <title>Genomics of Bifidobacteria.</title>
        <authorList>
            <person name="Ventura M."/>
            <person name="Milani C."/>
            <person name="Lugli G.A."/>
        </authorList>
    </citation>
    <scope>NUCLEOTIDE SEQUENCE [LARGE SCALE GENOMIC DNA]</scope>
    <source>
        <strain evidence="3 5">LMG 11596</strain>
    </source>
</reference>
<comment type="similarity">
    <text evidence="1">Belongs to the ROK (NagC/XylR) family.</text>
</comment>
<protein>
    <submittedName>
        <fullName evidence="3">NagC family transcriptional regulator</fullName>
        <ecNumber evidence="3">2.7.1.60</ecNumber>
        <ecNumber evidence="3">3.2.1.183</ecNumber>
    </submittedName>
    <submittedName>
        <fullName evidence="2">ROK family protein</fullName>
    </submittedName>
</protein>